<dbReference type="Gene3D" id="1.10.3810.10">
    <property type="entry name" value="Biosynthetic peptidoglycan transglycosylase-like"/>
    <property type="match status" value="1"/>
</dbReference>
<dbReference type="GO" id="GO:0071555">
    <property type="term" value="P:cell wall organization"/>
    <property type="evidence" value="ECO:0007669"/>
    <property type="project" value="UniProtKB-KW"/>
</dbReference>
<dbReference type="SUPFAM" id="SSF53955">
    <property type="entry name" value="Lysozyme-like"/>
    <property type="match status" value="1"/>
</dbReference>
<protein>
    <recommendedName>
        <fullName evidence="10">Glycosyl transferase family 51 domain-containing protein</fullName>
    </recommendedName>
</protein>
<evidence type="ECO:0000313" key="11">
    <source>
        <dbReference type="EMBL" id="SVD68467.1"/>
    </source>
</evidence>
<dbReference type="InterPro" id="IPR050396">
    <property type="entry name" value="Glycosyltr_51/Transpeptidase"/>
</dbReference>
<evidence type="ECO:0000256" key="1">
    <source>
        <dbReference type="ARBA" id="ARBA00004370"/>
    </source>
</evidence>
<dbReference type="GO" id="GO:0008955">
    <property type="term" value="F:peptidoglycan glycosyltransferase activity"/>
    <property type="evidence" value="ECO:0007669"/>
    <property type="project" value="TreeGrafter"/>
</dbReference>
<dbReference type="InterPro" id="IPR001264">
    <property type="entry name" value="Glyco_trans_51"/>
</dbReference>
<dbReference type="PANTHER" id="PTHR32282:SF27">
    <property type="entry name" value="PENICILLIN-BINDING PROTEIN 1A"/>
    <property type="match status" value="1"/>
</dbReference>
<keyword evidence="4" id="KW-0133">Cell shape</keyword>
<keyword evidence="8" id="KW-0961">Cell wall biogenesis/degradation</keyword>
<evidence type="ECO:0000256" key="4">
    <source>
        <dbReference type="ARBA" id="ARBA00022960"/>
    </source>
</evidence>
<feature type="domain" description="Glycosyl transferase family 51" evidence="10">
    <location>
        <begin position="60"/>
        <end position="230"/>
    </location>
</feature>
<reference evidence="11" key="1">
    <citation type="submission" date="2018-05" db="EMBL/GenBank/DDBJ databases">
        <authorList>
            <person name="Lanie J.A."/>
            <person name="Ng W.-L."/>
            <person name="Kazmierczak K.M."/>
            <person name="Andrzejewski T.M."/>
            <person name="Davidsen T.M."/>
            <person name="Wayne K.J."/>
            <person name="Tettelin H."/>
            <person name="Glass J.I."/>
            <person name="Rusch D."/>
            <person name="Podicherti R."/>
            <person name="Tsui H.-C.T."/>
            <person name="Winkler M.E."/>
        </authorList>
    </citation>
    <scope>NUCLEOTIDE SEQUENCE</scope>
</reference>
<keyword evidence="3 9" id="KW-0812">Transmembrane</keyword>
<keyword evidence="2" id="KW-0808">Transferase</keyword>
<dbReference type="GO" id="GO:0016020">
    <property type="term" value="C:membrane"/>
    <property type="evidence" value="ECO:0007669"/>
    <property type="project" value="UniProtKB-SubCell"/>
</dbReference>
<keyword evidence="6 9" id="KW-1133">Transmembrane helix</keyword>
<evidence type="ECO:0000256" key="5">
    <source>
        <dbReference type="ARBA" id="ARBA00022984"/>
    </source>
</evidence>
<evidence type="ECO:0000256" key="8">
    <source>
        <dbReference type="ARBA" id="ARBA00023316"/>
    </source>
</evidence>
<dbReference type="PANTHER" id="PTHR32282">
    <property type="entry name" value="BINDING PROTEIN TRANSPEPTIDASE, PUTATIVE-RELATED"/>
    <property type="match status" value="1"/>
</dbReference>
<gene>
    <name evidence="11" type="ORF">METZ01_LOCUS421321</name>
</gene>
<keyword evidence="5" id="KW-0573">Peptidoglycan synthesis</keyword>
<evidence type="ECO:0000256" key="6">
    <source>
        <dbReference type="ARBA" id="ARBA00022989"/>
    </source>
</evidence>
<feature type="non-terminal residue" evidence="11">
    <location>
        <position position="260"/>
    </location>
</feature>
<dbReference type="EMBL" id="UINC01166485">
    <property type="protein sequence ID" value="SVD68467.1"/>
    <property type="molecule type" value="Genomic_DNA"/>
</dbReference>
<dbReference type="AlphaFoldDB" id="A0A382XBB9"/>
<dbReference type="InterPro" id="IPR036950">
    <property type="entry name" value="PBP_transglycosylase"/>
</dbReference>
<dbReference type="Pfam" id="PF00912">
    <property type="entry name" value="Transgly"/>
    <property type="match status" value="1"/>
</dbReference>
<dbReference type="InterPro" id="IPR023346">
    <property type="entry name" value="Lysozyme-like_dom_sf"/>
</dbReference>
<dbReference type="GO" id="GO:0008360">
    <property type="term" value="P:regulation of cell shape"/>
    <property type="evidence" value="ECO:0007669"/>
    <property type="project" value="UniProtKB-KW"/>
</dbReference>
<organism evidence="11">
    <name type="scientific">marine metagenome</name>
    <dbReference type="NCBI Taxonomy" id="408172"/>
    <lineage>
        <taxon>unclassified sequences</taxon>
        <taxon>metagenomes</taxon>
        <taxon>ecological metagenomes</taxon>
    </lineage>
</organism>
<evidence type="ECO:0000256" key="2">
    <source>
        <dbReference type="ARBA" id="ARBA00022679"/>
    </source>
</evidence>
<feature type="transmembrane region" description="Helical" evidence="9">
    <location>
        <begin position="7"/>
        <end position="30"/>
    </location>
</feature>
<comment type="subcellular location">
    <subcellularLocation>
        <location evidence="1">Membrane</location>
    </subcellularLocation>
</comment>
<dbReference type="GO" id="GO:0030288">
    <property type="term" value="C:outer membrane-bounded periplasmic space"/>
    <property type="evidence" value="ECO:0007669"/>
    <property type="project" value="TreeGrafter"/>
</dbReference>
<accession>A0A382XBB9</accession>
<name>A0A382XBB9_9ZZZZ</name>
<sequence>MTRVFSIISWSLIGFGSALVLVLAGAYLYLNPQIPDTRSFSQVTLKAPLRIYSDDGLLMQEFGERLTPLQYEEIPPLFKRAILDTEDKRFFEHSGIDLITLVNATWQLVLNRGTIRTGASTITMQLVKNISGETQVHFLRKFKEMLLALKIERELTKEEILTLYLNIIPFGKHAFGIQAAANTYYGKDVNELSLAQMAMLAGVPQAPEAGNPINGPQRAINRRNLVLHRMLEQNSISQPAYTKAVNAPITAQVHDRQIEL</sequence>
<keyword evidence="7 9" id="KW-0472">Membrane</keyword>
<dbReference type="GO" id="GO:0009252">
    <property type="term" value="P:peptidoglycan biosynthetic process"/>
    <property type="evidence" value="ECO:0007669"/>
    <property type="project" value="UniProtKB-KW"/>
</dbReference>
<evidence type="ECO:0000256" key="9">
    <source>
        <dbReference type="SAM" id="Phobius"/>
    </source>
</evidence>
<proteinExistence type="predicted"/>
<evidence type="ECO:0000256" key="3">
    <source>
        <dbReference type="ARBA" id="ARBA00022692"/>
    </source>
</evidence>
<evidence type="ECO:0000259" key="10">
    <source>
        <dbReference type="Pfam" id="PF00912"/>
    </source>
</evidence>
<evidence type="ECO:0000256" key="7">
    <source>
        <dbReference type="ARBA" id="ARBA00023136"/>
    </source>
</evidence>